<evidence type="ECO:0000256" key="4">
    <source>
        <dbReference type="ARBA" id="ARBA00022490"/>
    </source>
</evidence>
<comment type="similarity">
    <text evidence="2">Belongs to the CFAP300 family.</text>
</comment>
<dbReference type="InterPro" id="IPR029416">
    <property type="entry name" value="CFAP300"/>
</dbReference>
<evidence type="ECO:0000256" key="2">
    <source>
        <dbReference type="ARBA" id="ARBA00009205"/>
    </source>
</evidence>
<comment type="subcellular location">
    <subcellularLocation>
        <location evidence="1">Cytoplasm</location>
        <location evidence="1">Cytoskeleton</location>
        <location evidence="1">Cilium axoneme</location>
    </subcellularLocation>
</comment>
<dbReference type="PANTHER" id="PTHR31078">
    <property type="entry name" value="CILIA- AND FLAGELLA-ASSOCIATED PROTEIN 300"/>
    <property type="match status" value="1"/>
</dbReference>
<dbReference type="AlphaFoldDB" id="A0A7S2AQG2"/>
<sequence>MSGLDDSTHENDPSMSSSLLFTFIPRGATFLDDGNVASNLAKWDVFASGLRMTRYRYNKHYHRLDAETFARDFFADAHVQSTFAVLDEKNATWTPIAGRFSPASETDGVTAKAVPASLTSVDVLERLRGTPAVREDGYINKQIDAEYHGIVASDVLRDMMLNEESEVIDEVGWSDKDRDEFLVRLFTHLAIGGALNQYEDKVDSIVDTTRAMYKSLLSVRRGANDCVEITSGVFRVTGLKGDIPPPWLFPGGAEAHPQSFCYLITDPVRRHVVVLYHKHTARW</sequence>
<keyword evidence="6" id="KW-0966">Cell projection</keyword>
<name>A0A7S2AQG2_9CHLO</name>
<evidence type="ECO:0000256" key="5">
    <source>
        <dbReference type="ARBA" id="ARBA00023212"/>
    </source>
</evidence>
<organism evidence="7">
    <name type="scientific">Pycnococcus provasolii</name>
    <dbReference type="NCBI Taxonomy" id="41880"/>
    <lineage>
        <taxon>Eukaryota</taxon>
        <taxon>Viridiplantae</taxon>
        <taxon>Chlorophyta</taxon>
        <taxon>Pseudoscourfieldiophyceae</taxon>
        <taxon>Pseudoscourfieldiales</taxon>
        <taxon>Pycnococcaceae</taxon>
        <taxon>Pycnococcus</taxon>
    </lineage>
</organism>
<proteinExistence type="inferred from homology"/>
<accession>A0A7S2AQG2</accession>
<dbReference type="EMBL" id="HBGR01004714">
    <property type="protein sequence ID" value="CAD9374705.1"/>
    <property type="molecule type" value="Transcribed_RNA"/>
</dbReference>
<evidence type="ECO:0000313" key="7">
    <source>
        <dbReference type="EMBL" id="CAD9374705.1"/>
    </source>
</evidence>
<keyword evidence="4" id="KW-0963">Cytoplasm</keyword>
<keyword evidence="5" id="KW-0206">Cytoskeleton</keyword>
<dbReference type="Pfam" id="PF14926">
    <property type="entry name" value="CFAP300"/>
    <property type="match status" value="1"/>
</dbReference>
<dbReference type="GO" id="GO:0005930">
    <property type="term" value="C:axoneme"/>
    <property type="evidence" value="ECO:0007669"/>
    <property type="project" value="UniProtKB-SubCell"/>
</dbReference>
<reference evidence="7" key="1">
    <citation type="submission" date="2021-01" db="EMBL/GenBank/DDBJ databases">
        <authorList>
            <person name="Corre E."/>
            <person name="Pelletier E."/>
            <person name="Niang G."/>
            <person name="Scheremetjew M."/>
            <person name="Finn R."/>
            <person name="Kale V."/>
            <person name="Holt S."/>
            <person name="Cochrane G."/>
            <person name="Meng A."/>
            <person name="Brown T."/>
            <person name="Cohen L."/>
        </authorList>
    </citation>
    <scope>NUCLEOTIDE SEQUENCE</scope>
    <source>
        <strain evidence="7">RCC733</strain>
    </source>
</reference>
<evidence type="ECO:0000256" key="3">
    <source>
        <dbReference type="ARBA" id="ARBA00022174"/>
    </source>
</evidence>
<dbReference type="PANTHER" id="PTHR31078:SF1">
    <property type="entry name" value="CILIA- AND FLAGELLA-ASSOCIATED PROTEIN 300"/>
    <property type="match status" value="1"/>
</dbReference>
<evidence type="ECO:0000256" key="1">
    <source>
        <dbReference type="ARBA" id="ARBA00004430"/>
    </source>
</evidence>
<gene>
    <name evidence="7" type="ORF">PPRO1471_LOCUS3159</name>
</gene>
<evidence type="ECO:0000256" key="6">
    <source>
        <dbReference type="ARBA" id="ARBA00023273"/>
    </source>
</evidence>
<protein>
    <recommendedName>
        <fullName evidence="3">Cilia- and flagella-associated protein 300</fullName>
    </recommendedName>
</protein>